<evidence type="ECO:0000313" key="1">
    <source>
        <dbReference type="Proteomes" id="UP000095282"/>
    </source>
</evidence>
<sequence length="235" mass="27530">MLPPNDYNYPVVQYLGSIFSLQDLRDEEVVQNSLLLKLKDSVLDKIVEYVPLKDRILKLRPVCRRLSSSVKRSVKSVEFLRDELDYCDDVKISFFLALYGKTVEHMNYDLFRSCSLREYTQWSWRQSVISSVTRCRQLKQLDILICCRHRLRDMDLQVIFKQCAELEVLRMDASFINGRCFANAPETLRKVELECCQTFTRQAFVAMCSRLSRLTTLHVSLLQTIDDYAIKKSAT</sequence>
<dbReference type="AlphaFoldDB" id="A0A1I7T2I9"/>
<keyword evidence="1" id="KW-1185">Reference proteome</keyword>
<protein>
    <submittedName>
        <fullName evidence="2">F-box domain-containing protein</fullName>
    </submittedName>
</protein>
<organism evidence="1 2">
    <name type="scientific">Caenorhabditis tropicalis</name>
    <dbReference type="NCBI Taxonomy" id="1561998"/>
    <lineage>
        <taxon>Eukaryota</taxon>
        <taxon>Metazoa</taxon>
        <taxon>Ecdysozoa</taxon>
        <taxon>Nematoda</taxon>
        <taxon>Chromadorea</taxon>
        <taxon>Rhabditida</taxon>
        <taxon>Rhabditina</taxon>
        <taxon>Rhabditomorpha</taxon>
        <taxon>Rhabditoidea</taxon>
        <taxon>Rhabditidae</taxon>
        <taxon>Peloderinae</taxon>
        <taxon>Caenorhabditis</taxon>
    </lineage>
</organism>
<dbReference type="eggNOG" id="KOG1947">
    <property type="taxonomic scope" value="Eukaryota"/>
</dbReference>
<name>A0A1I7T2I9_9PELO</name>
<dbReference type="WBParaSite" id="Csp11.Scaffold478.g1801.t1">
    <property type="protein sequence ID" value="Csp11.Scaffold478.g1801.t1"/>
    <property type="gene ID" value="Csp11.Scaffold478.g1801"/>
</dbReference>
<dbReference type="InterPro" id="IPR032675">
    <property type="entry name" value="LRR_dom_sf"/>
</dbReference>
<dbReference type="Gene3D" id="3.80.10.10">
    <property type="entry name" value="Ribonuclease Inhibitor"/>
    <property type="match status" value="1"/>
</dbReference>
<dbReference type="STRING" id="1561998.A0A1I7T2I9"/>
<accession>A0A1I7T2I9</accession>
<dbReference type="Proteomes" id="UP000095282">
    <property type="component" value="Unplaced"/>
</dbReference>
<proteinExistence type="predicted"/>
<dbReference type="SUPFAM" id="SSF52047">
    <property type="entry name" value="RNI-like"/>
    <property type="match status" value="1"/>
</dbReference>
<evidence type="ECO:0000313" key="2">
    <source>
        <dbReference type="WBParaSite" id="Csp11.Scaffold478.g1801.t1"/>
    </source>
</evidence>
<reference evidence="2" key="1">
    <citation type="submission" date="2016-11" db="UniProtKB">
        <authorList>
            <consortium name="WormBaseParasite"/>
        </authorList>
    </citation>
    <scope>IDENTIFICATION</scope>
</reference>